<sequence length="292" mass="34505">MNVDFFSEIYLKILSLFHFFDLEKILNLLSIVPFVFLIELLFVGWSNSSLKKILKPNKTVQTDLFYFSLILFNFYSLLVVLFSFGFFHLLNKGIKTYIGFNLIHTIENTYLQFIILFIIYDLVKYINHFIFHKSKTLWNIHKFHHSATDFSIFTRYRFNPLEGAITSFVKVLPFVILGGIETYVVVRIFSEVLSLMHHSALKSNWGLIGKYILVSPATHRLHHSKDPKHFDKNFGVVFIFWDRLFNTYSDENTKELGIPNNEFNKRGVVKDLFYVVVSFYNAVFLKIKKVFR</sequence>
<dbReference type="EMBL" id="QFFG01000002">
    <property type="protein sequence ID" value="PWG05929.1"/>
    <property type="molecule type" value="Genomic_DNA"/>
</dbReference>
<dbReference type="Proteomes" id="UP000245670">
    <property type="component" value="Unassembled WGS sequence"/>
</dbReference>
<keyword evidence="6 7" id="KW-0472">Membrane</keyword>
<keyword evidence="10" id="KW-1185">Reference proteome</keyword>
<dbReference type="GO" id="GO:0012505">
    <property type="term" value="C:endomembrane system"/>
    <property type="evidence" value="ECO:0007669"/>
    <property type="project" value="UniProtKB-SubCell"/>
</dbReference>
<comment type="subcellular location">
    <subcellularLocation>
        <location evidence="1">Endomembrane system</location>
        <topology evidence="1">Multi-pass membrane protein</topology>
    </subcellularLocation>
</comment>
<keyword evidence="3 7" id="KW-1133">Transmembrane helix</keyword>
<keyword evidence="4" id="KW-0560">Oxidoreductase</keyword>
<reference evidence="9 10" key="1">
    <citation type="submission" date="2018-05" db="EMBL/GenBank/DDBJ databases">
        <title>Polaribacter aquimarinus sp. nov., isolated from sediment in a sediment of sea.</title>
        <authorList>
            <person name="Lu D."/>
        </authorList>
    </citation>
    <scope>NUCLEOTIDE SEQUENCE [LARGE SCALE GENOMIC DNA]</scope>
    <source>
        <strain evidence="9 10">ZY113</strain>
    </source>
</reference>
<feature type="domain" description="Fatty acid hydroxylase" evidence="8">
    <location>
        <begin position="113"/>
        <end position="247"/>
    </location>
</feature>
<evidence type="ECO:0000313" key="10">
    <source>
        <dbReference type="Proteomes" id="UP000245670"/>
    </source>
</evidence>
<dbReference type="InterPro" id="IPR006694">
    <property type="entry name" value="Fatty_acid_hydroxylase"/>
</dbReference>
<evidence type="ECO:0000259" key="8">
    <source>
        <dbReference type="Pfam" id="PF04116"/>
    </source>
</evidence>
<evidence type="ECO:0000256" key="1">
    <source>
        <dbReference type="ARBA" id="ARBA00004127"/>
    </source>
</evidence>
<name>A0A2U2JC64_9FLAO</name>
<evidence type="ECO:0000256" key="2">
    <source>
        <dbReference type="ARBA" id="ARBA00022692"/>
    </source>
</evidence>
<dbReference type="GO" id="GO:0005506">
    <property type="term" value="F:iron ion binding"/>
    <property type="evidence" value="ECO:0007669"/>
    <property type="project" value="InterPro"/>
</dbReference>
<accession>A0A2U2JC64</accession>
<organism evidence="9 10">
    <name type="scientific">Polaribacter aquimarinus</name>
    <dbReference type="NCBI Taxonomy" id="2100726"/>
    <lineage>
        <taxon>Bacteria</taxon>
        <taxon>Pseudomonadati</taxon>
        <taxon>Bacteroidota</taxon>
        <taxon>Flavobacteriia</taxon>
        <taxon>Flavobacteriales</taxon>
        <taxon>Flavobacteriaceae</taxon>
    </lineage>
</organism>
<dbReference type="PANTHER" id="PTHR21624">
    <property type="entry name" value="STEROL DESATURASE-RELATED PROTEIN"/>
    <property type="match status" value="1"/>
</dbReference>
<dbReference type="GO" id="GO:0006643">
    <property type="term" value="P:membrane lipid metabolic process"/>
    <property type="evidence" value="ECO:0007669"/>
    <property type="project" value="TreeGrafter"/>
</dbReference>
<dbReference type="GO" id="GO:0050479">
    <property type="term" value="F:glyceryl-ether monooxygenase activity"/>
    <property type="evidence" value="ECO:0007669"/>
    <property type="project" value="TreeGrafter"/>
</dbReference>
<evidence type="ECO:0000256" key="7">
    <source>
        <dbReference type="SAM" id="Phobius"/>
    </source>
</evidence>
<dbReference type="GO" id="GO:0008610">
    <property type="term" value="P:lipid biosynthetic process"/>
    <property type="evidence" value="ECO:0007669"/>
    <property type="project" value="InterPro"/>
</dbReference>
<feature type="transmembrane region" description="Helical" evidence="7">
    <location>
        <begin position="25"/>
        <end position="43"/>
    </location>
</feature>
<feature type="transmembrane region" description="Helical" evidence="7">
    <location>
        <begin position="64"/>
        <end position="90"/>
    </location>
</feature>
<evidence type="ECO:0000313" key="9">
    <source>
        <dbReference type="EMBL" id="PWG05929.1"/>
    </source>
</evidence>
<gene>
    <name evidence="9" type="ORF">DIS07_05675</name>
</gene>
<evidence type="ECO:0000256" key="5">
    <source>
        <dbReference type="ARBA" id="ARBA00023098"/>
    </source>
</evidence>
<keyword evidence="5" id="KW-0443">Lipid metabolism</keyword>
<evidence type="ECO:0000256" key="4">
    <source>
        <dbReference type="ARBA" id="ARBA00023002"/>
    </source>
</evidence>
<dbReference type="GO" id="GO:0016020">
    <property type="term" value="C:membrane"/>
    <property type="evidence" value="ECO:0007669"/>
    <property type="project" value="GOC"/>
</dbReference>
<dbReference type="PANTHER" id="PTHR21624:SF1">
    <property type="entry name" value="ALKYLGLYCEROL MONOOXYGENASE"/>
    <property type="match status" value="1"/>
</dbReference>
<dbReference type="AlphaFoldDB" id="A0A2U2JC64"/>
<proteinExistence type="predicted"/>
<evidence type="ECO:0000256" key="6">
    <source>
        <dbReference type="ARBA" id="ARBA00023136"/>
    </source>
</evidence>
<keyword evidence="2 7" id="KW-0812">Transmembrane</keyword>
<evidence type="ECO:0000256" key="3">
    <source>
        <dbReference type="ARBA" id="ARBA00022989"/>
    </source>
</evidence>
<dbReference type="RefSeq" id="WP_109404261.1">
    <property type="nucleotide sequence ID" value="NZ_QFFG01000002.1"/>
</dbReference>
<dbReference type="OrthoDB" id="9770329at2"/>
<feature type="transmembrane region" description="Helical" evidence="7">
    <location>
        <begin position="110"/>
        <end position="127"/>
    </location>
</feature>
<dbReference type="Pfam" id="PF04116">
    <property type="entry name" value="FA_hydroxylase"/>
    <property type="match status" value="1"/>
</dbReference>
<protein>
    <recommendedName>
        <fullName evidence="8">Fatty acid hydroxylase domain-containing protein</fullName>
    </recommendedName>
</protein>
<dbReference type="InterPro" id="IPR051689">
    <property type="entry name" value="Sterol_desaturase/TMEM195"/>
</dbReference>
<comment type="caution">
    <text evidence="9">The sequence shown here is derived from an EMBL/GenBank/DDBJ whole genome shotgun (WGS) entry which is preliminary data.</text>
</comment>